<dbReference type="Pfam" id="PF02575">
    <property type="entry name" value="YbaB_DNA_bd"/>
    <property type="match status" value="1"/>
</dbReference>
<feature type="coiled-coil region" evidence="1">
    <location>
        <begin position="7"/>
        <end position="34"/>
    </location>
</feature>
<feature type="region of interest" description="Disordered" evidence="2">
    <location>
        <begin position="110"/>
        <end position="163"/>
    </location>
</feature>
<protein>
    <submittedName>
        <fullName evidence="3">DNA-binding protein YbaB</fullName>
    </submittedName>
</protein>
<dbReference type="AlphaFoldDB" id="A0A7W7SY66"/>
<dbReference type="Proteomes" id="UP000542674">
    <property type="component" value="Unassembled WGS sequence"/>
</dbReference>
<dbReference type="RefSeq" id="WP_184665886.1">
    <property type="nucleotide sequence ID" value="NZ_BAABAI010000004.1"/>
</dbReference>
<keyword evidence="4" id="KW-1185">Reference proteome</keyword>
<reference evidence="3 4" key="1">
    <citation type="submission" date="2020-08" db="EMBL/GenBank/DDBJ databases">
        <title>Sequencing the genomes of 1000 actinobacteria strains.</title>
        <authorList>
            <person name="Klenk H.-P."/>
        </authorList>
    </citation>
    <scope>NUCLEOTIDE SEQUENCE [LARGE SCALE GENOMIC DNA]</scope>
    <source>
        <strain evidence="3 4">DSM 45084</strain>
    </source>
</reference>
<evidence type="ECO:0000256" key="1">
    <source>
        <dbReference type="SAM" id="Coils"/>
    </source>
</evidence>
<dbReference type="InterPro" id="IPR036894">
    <property type="entry name" value="YbaB-like_sf"/>
</dbReference>
<evidence type="ECO:0000256" key="2">
    <source>
        <dbReference type="SAM" id="MobiDB-lite"/>
    </source>
</evidence>
<keyword evidence="1" id="KW-0175">Coiled coil</keyword>
<keyword evidence="3" id="KW-0238">DNA-binding</keyword>
<sequence length="163" mass="17698">MDPRHWLEDYAGRIEEIRKKSVELQENVANAGARVESKDGSVTVTVNPNGGLQNLQLGHRACDLGPARLTTLIMETVRQAQRQAAANVVAAFEPFGGGTEAMRLIVDSIPTDGDEDAHGDYDAYAEPEPEPVRPPVPQPAPAPSRPVRRPAAADDVDDDNRPW</sequence>
<accession>A0A7W7SY66</accession>
<name>A0A7W7SY66_9PSEU</name>
<proteinExistence type="predicted"/>
<dbReference type="SUPFAM" id="SSF82607">
    <property type="entry name" value="YbaB-like"/>
    <property type="match status" value="1"/>
</dbReference>
<feature type="compositionally biased region" description="Acidic residues" evidence="2">
    <location>
        <begin position="154"/>
        <end position="163"/>
    </location>
</feature>
<organism evidence="3 4">
    <name type="scientific">Saccharothrix violaceirubra</name>
    <dbReference type="NCBI Taxonomy" id="413306"/>
    <lineage>
        <taxon>Bacteria</taxon>
        <taxon>Bacillati</taxon>
        <taxon>Actinomycetota</taxon>
        <taxon>Actinomycetes</taxon>
        <taxon>Pseudonocardiales</taxon>
        <taxon>Pseudonocardiaceae</taxon>
        <taxon>Saccharothrix</taxon>
    </lineage>
</organism>
<dbReference type="Gene3D" id="3.30.1310.10">
    <property type="entry name" value="Nucleoid-associated protein YbaB-like domain"/>
    <property type="match status" value="1"/>
</dbReference>
<gene>
    <name evidence="3" type="ORF">F4559_000412</name>
</gene>
<evidence type="ECO:0000313" key="4">
    <source>
        <dbReference type="Proteomes" id="UP000542674"/>
    </source>
</evidence>
<dbReference type="InterPro" id="IPR004401">
    <property type="entry name" value="YbaB/EbfC"/>
</dbReference>
<feature type="compositionally biased region" description="Pro residues" evidence="2">
    <location>
        <begin position="132"/>
        <end position="144"/>
    </location>
</feature>
<dbReference type="GO" id="GO:0003677">
    <property type="term" value="F:DNA binding"/>
    <property type="evidence" value="ECO:0007669"/>
    <property type="project" value="UniProtKB-KW"/>
</dbReference>
<evidence type="ECO:0000313" key="3">
    <source>
        <dbReference type="EMBL" id="MBB4963053.1"/>
    </source>
</evidence>
<dbReference type="EMBL" id="JACHJS010000001">
    <property type="protein sequence ID" value="MBB4963053.1"/>
    <property type="molecule type" value="Genomic_DNA"/>
</dbReference>
<comment type="caution">
    <text evidence="3">The sequence shown here is derived from an EMBL/GenBank/DDBJ whole genome shotgun (WGS) entry which is preliminary data.</text>
</comment>